<feature type="transmembrane region" description="Helical" evidence="7">
    <location>
        <begin position="242"/>
        <end position="262"/>
    </location>
</feature>
<keyword evidence="6" id="KW-0813">Transport</keyword>
<evidence type="ECO:0000256" key="6">
    <source>
        <dbReference type="RuleBase" id="RU003943"/>
    </source>
</evidence>
<feature type="transmembrane region" description="Helical" evidence="7">
    <location>
        <begin position="164"/>
        <end position="183"/>
    </location>
</feature>
<dbReference type="InterPro" id="IPR001626">
    <property type="entry name" value="ABC_TroCD"/>
</dbReference>
<comment type="similarity">
    <text evidence="2 6">Belongs to the ABC-3 integral membrane protein family.</text>
</comment>
<evidence type="ECO:0000256" key="5">
    <source>
        <dbReference type="ARBA" id="ARBA00023136"/>
    </source>
</evidence>
<keyword evidence="9" id="KW-1185">Reference proteome</keyword>
<keyword evidence="5 7" id="KW-0472">Membrane</keyword>
<proteinExistence type="inferred from homology"/>
<comment type="caution">
    <text evidence="8">The sequence shown here is derived from an EMBL/GenBank/DDBJ whole genome shotgun (WGS) entry which is preliminary data.</text>
</comment>
<feature type="transmembrane region" description="Helical" evidence="7">
    <location>
        <begin position="215"/>
        <end position="236"/>
    </location>
</feature>
<dbReference type="AlphaFoldDB" id="H3NNE7"/>
<sequence length="271" mass="29799">MFKYEFMRRAFLVGFFLSIIIPLIGTVVVNRKTSTIGDALSHTTLSGIFLGVLLGINPILGGIAISIFSAFSIEFLREKFPKNGDMATAIIMSFGIGLASILSDYIIAAQNFESYLFGSIVAITDMDIIMVIAISIIVIIAFIYTYHALLFISVDKTSARLSGVNIKFINYIFTLLLAITIAISSRIVGILIISSLMVLPVASSILIGKNYKQTVIISVIFGIVYFFLGLTFANYLKLKPGGSIIMTSVIGLLLVMLYIYIFRKEKMTSFK</sequence>
<dbReference type="PANTHER" id="PTHR30477">
    <property type="entry name" value="ABC-TRANSPORTER METAL-BINDING PROTEIN"/>
    <property type="match status" value="1"/>
</dbReference>
<evidence type="ECO:0000256" key="7">
    <source>
        <dbReference type="SAM" id="Phobius"/>
    </source>
</evidence>
<reference evidence="8 9" key="1">
    <citation type="submission" date="2012-01" db="EMBL/GenBank/DDBJ databases">
        <title>The Genome Sequence of Helcococcus kunzii ATCC 51366.</title>
        <authorList>
            <consortium name="The Broad Institute Genome Sequencing Platform"/>
            <person name="Earl A."/>
            <person name="Ward D."/>
            <person name="Feldgarden M."/>
            <person name="Gevers D."/>
            <person name="Huys G."/>
            <person name="Young S.K."/>
            <person name="Zeng Q."/>
            <person name="Gargeya S."/>
            <person name="Fitzgerald M."/>
            <person name="Haas B."/>
            <person name="Abouelleil A."/>
            <person name="Alvarado L."/>
            <person name="Arachchi H.M."/>
            <person name="Berlin A."/>
            <person name="Chapman S.B."/>
            <person name="Gearin G."/>
            <person name="Goldberg J."/>
            <person name="Griggs A."/>
            <person name="Gujja S."/>
            <person name="Hansen M."/>
            <person name="Heiman D."/>
            <person name="Howarth C."/>
            <person name="Larimer J."/>
            <person name="Lui A."/>
            <person name="MacDonald P.J.P."/>
            <person name="McCowen C."/>
            <person name="Montmayeur A."/>
            <person name="Murphy C."/>
            <person name="Neiman D."/>
            <person name="Pearson M."/>
            <person name="Priest M."/>
            <person name="Roberts A."/>
            <person name="Saif S."/>
            <person name="Shea T."/>
            <person name="Sisk P."/>
            <person name="Stolte C."/>
            <person name="Sykes S."/>
            <person name="Wortman J."/>
            <person name="Nusbaum C."/>
            <person name="Birren B."/>
        </authorList>
    </citation>
    <scope>NUCLEOTIDE SEQUENCE [LARGE SCALE GENOMIC DNA]</scope>
    <source>
        <strain evidence="8 9">ATCC 51366</strain>
    </source>
</reference>
<dbReference type="PATRIC" id="fig|883114.3.peg.848"/>
<dbReference type="OrthoDB" id="9798540at2"/>
<evidence type="ECO:0000256" key="4">
    <source>
        <dbReference type="ARBA" id="ARBA00022989"/>
    </source>
</evidence>
<dbReference type="GO" id="GO:0043190">
    <property type="term" value="C:ATP-binding cassette (ABC) transporter complex"/>
    <property type="evidence" value="ECO:0007669"/>
    <property type="project" value="InterPro"/>
</dbReference>
<gene>
    <name evidence="8" type="ORF">HMPREF9709_00858</name>
</gene>
<dbReference type="GO" id="GO:0010043">
    <property type="term" value="P:response to zinc ion"/>
    <property type="evidence" value="ECO:0007669"/>
    <property type="project" value="TreeGrafter"/>
</dbReference>
<name>H3NNE7_9FIRM</name>
<feature type="transmembrane region" description="Helical" evidence="7">
    <location>
        <begin position="128"/>
        <end position="152"/>
    </location>
</feature>
<feature type="transmembrane region" description="Helical" evidence="7">
    <location>
        <begin position="88"/>
        <end position="108"/>
    </location>
</feature>
<keyword evidence="4 7" id="KW-1133">Transmembrane helix</keyword>
<dbReference type="Pfam" id="PF00950">
    <property type="entry name" value="ABC-3"/>
    <property type="match status" value="1"/>
</dbReference>
<dbReference type="PANTHER" id="PTHR30477:SF0">
    <property type="entry name" value="METAL TRANSPORT SYSTEM MEMBRANE PROTEIN TM_0125-RELATED"/>
    <property type="match status" value="1"/>
</dbReference>
<dbReference type="InterPro" id="IPR037294">
    <property type="entry name" value="ABC_BtuC-like"/>
</dbReference>
<dbReference type="eggNOG" id="COG1108">
    <property type="taxonomic scope" value="Bacteria"/>
</dbReference>
<comment type="subcellular location">
    <subcellularLocation>
        <location evidence="6">Cell membrane</location>
        <topology evidence="6">Multi-pass membrane protein</topology>
    </subcellularLocation>
    <subcellularLocation>
        <location evidence="1">Membrane</location>
        <topology evidence="1">Multi-pass membrane protein</topology>
    </subcellularLocation>
</comment>
<protein>
    <recommendedName>
        <fullName evidence="10">ABC 3 transport family protein</fullName>
    </recommendedName>
</protein>
<evidence type="ECO:0000313" key="9">
    <source>
        <dbReference type="Proteomes" id="UP000004191"/>
    </source>
</evidence>
<dbReference type="Proteomes" id="UP000004191">
    <property type="component" value="Unassembled WGS sequence"/>
</dbReference>
<dbReference type="SUPFAM" id="SSF81345">
    <property type="entry name" value="ABC transporter involved in vitamin B12 uptake, BtuC"/>
    <property type="match status" value="1"/>
</dbReference>
<accession>H3NNE7</accession>
<evidence type="ECO:0000256" key="2">
    <source>
        <dbReference type="ARBA" id="ARBA00008034"/>
    </source>
</evidence>
<evidence type="ECO:0000256" key="3">
    <source>
        <dbReference type="ARBA" id="ARBA00022692"/>
    </source>
</evidence>
<dbReference type="EMBL" id="AGEI01000021">
    <property type="protein sequence ID" value="EHR33922.1"/>
    <property type="molecule type" value="Genomic_DNA"/>
</dbReference>
<organism evidence="8 9">
    <name type="scientific">Helcococcus kunzii ATCC 51366</name>
    <dbReference type="NCBI Taxonomy" id="883114"/>
    <lineage>
        <taxon>Bacteria</taxon>
        <taxon>Bacillati</taxon>
        <taxon>Bacillota</taxon>
        <taxon>Tissierellia</taxon>
        <taxon>Tissierellales</taxon>
        <taxon>Peptoniphilaceae</taxon>
        <taxon>Helcococcus</taxon>
    </lineage>
</organism>
<dbReference type="GO" id="GO:0055085">
    <property type="term" value="P:transmembrane transport"/>
    <property type="evidence" value="ECO:0007669"/>
    <property type="project" value="InterPro"/>
</dbReference>
<dbReference type="RefSeq" id="WP_005398263.1">
    <property type="nucleotide sequence ID" value="NZ_JH601088.1"/>
</dbReference>
<evidence type="ECO:0000256" key="1">
    <source>
        <dbReference type="ARBA" id="ARBA00004141"/>
    </source>
</evidence>
<dbReference type="GeneID" id="96998854"/>
<feature type="transmembrane region" description="Helical" evidence="7">
    <location>
        <begin position="189"/>
        <end position="208"/>
    </location>
</feature>
<keyword evidence="3 6" id="KW-0812">Transmembrane</keyword>
<evidence type="ECO:0008006" key="10">
    <source>
        <dbReference type="Google" id="ProtNLM"/>
    </source>
</evidence>
<feature type="transmembrane region" description="Helical" evidence="7">
    <location>
        <begin position="49"/>
        <end position="76"/>
    </location>
</feature>
<dbReference type="Gene3D" id="1.10.3470.10">
    <property type="entry name" value="ABC transporter involved in vitamin B12 uptake, BtuC"/>
    <property type="match status" value="1"/>
</dbReference>
<dbReference type="STRING" id="883114.HMPREF9709_00858"/>
<evidence type="ECO:0000313" key="8">
    <source>
        <dbReference type="EMBL" id="EHR33922.1"/>
    </source>
</evidence>
<dbReference type="HOGENOM" id="CLU_028808_3_1_9"/>